<evidence type="ECO:0000259" key="1">
    <source>
        <dbReference type="Pfam" id="PF00534"/>
    </source>
</evidence>
<dbReference type="PANTHER" id="PTHR12526:SF630">
    <property type="entry name" value="GLYCOSYLTRANSFERASE"/>
    <property type="match status" value="1"/>
</dbReference>
<reference evidence="2" key="2">
    <citation type="journal article" date="2014" name="Int. J. Syst. Evol. Microbiol.">
        <title>Complete genome sequence of Corynebacterium casei LMG S-19264T (=DSM 44701T), isolated from a smear-ripened cheese.</title>
        <authorList>
            <consortium name="US DOE Joint Genome Institute (JGI-PGF)"/>
            <person name="Walter F."/>
            <person name="Albersmeier A."/>
            <person name="Kalinowski J."/>
            <person name="Ruckert C."/>
        </authorList>
    </citation>
    <scope>NUCLEOTIDE SEQUENCE</scope>
    <source>
        <strain evidence="2">CGMCC 1.8885</strain>
    </source>
</reference>
<dbReference type="Proteomes" id="UP000652720">
    <property type="component" value="Unassembled WGS sequence"/>
</dbReference>
<comment type="caution">
    <text evidence="2">The sequence shown here is derived from an EMBL/GenBank/DDBJ whole genome shotgun (WGS) entry which is preliminary data.</text>
</comment>
<evidence type="ECO:0000313" key="5">
    <source>
        <dbReference type="Proteomes" id="UP000652720"/>
    </source>
</evidence>
<dbReference type="EMBL" id="BMMA01000023">
    <property type="protein sequence ID" value="GGI87624.1"/>
    <property type="molecule type" value="Genomic_DNA"/>
</dbReference>
<proteinExistence type="predicted"/>
<sequence length="269" mass="29641">MRPILNYPKLISTGHNQREGEGVQGKIYKLTDRLSDVMTNISLESTDALNTRLNIRKKAITVYNGIDSDVFRFSSNGRSSLRKELDIDDGEKLLVAIGRLNPQKDYPNLIEALKIIEKKNPTSNIKVAIIGDGDISYKRELRQMVGDKLSRTQVNFLGIRRDIPDCLSAADIFVLSSAWEGFGLVVAEAMSCERVVVATDAGGVREVVGDAGFICPPQNAEALATALTQAMSLSVPEAEALGKKARDRVVQNFSLDAAVDRWLELYTRI</sequence>
<dbReference type="Proteomes" id="UP000630135">
    <property type="component" value="Unassembled WGS sequence"/>
</dbReference>
<dbReference type="Gene3D" id="3.40.50.2000">
    <property type="entry name" value="Glycogen Phosphorylase B"/>
    <property type="match status" value="2"/>
</dbReference>
<evidence type="ECO:0000313" key="2">
    <source>
        <dbReference type="EMBL" id="GGI87624.1"/>
    </source>
</evidence>
<reference evidence="3" key="1">
    <citation type="journal article" date="2014" name="Int. J. Syst. Evol. Microbiol.">
        <title>Complete genome of a new Firmicutes species belonging to the dominant human colonic microbiota ('Ruminococcus bicirculans') reveals two chromosomes and a selective capacity to utilize plant glucans.</title>
        <authorList>
            <consortium name="NISC Comparative Sequencing Program"/>
            <person name="Wegmann U."/>
            <person name="Louis P."/>
            <person name="Goesmann A."/>
            <person name="Henrissat B."/>
            <person name="Duncan S.H."/>
            <person name="Flint H.J."/>
        </authorList>
    </citation>
    <scope>NUCLEOTIDE SEQUENCE</scope>
    <source>
        <strain evidence="3">CGMCC 1.8884</strain>
    </source>
</reference>
<evidence type="ECO:0000313" key="3">
    <source>
        <dbReference type="EMBL" id="GGP30546.1"/>
    </source>
</evidence>
<gene>
    <name evidence="3" type="ORF">GCM10008021_21970</name>
    <name evidence="2" type="ORF">GCM10010914_22550</name>
</gene>
<dbReference type="Pfam" id="PF00534">
    <property type="entry name" value="Glycos_transf_1"/>
    <property type="match status" value="1"/>
</dbReference>
<protein>
    <recommendedName>
        <fullName evidence="1">Glycosyl transferase family 1 domain-containing protein</fullName>
    </recommendedName>
</protein>
<dbReference type="SUPFAM" id="SSF53756">
    <property type="entry name" value="UDP-Glycosyltransferase/glycogen phosphorylase"/>
    <property type="match status" value="1"/>
</dbReference>
<dbReference type="InterPro" id="IPR001296">
    <property type="entry name" value="Glyco_trans_1"/>
</dbReference>
<dbReference type="AlphaFoldDB" id="A0AAV4KBS0"/>
<feature type="domain" description="Glycosyl transferase family 1" evidence="1">
    <location>
        <begin position="80"/>
        <end position="247"/>
    </location>
</feature>
<name>A0AAV4KBS0_9DEIO</name>
<keyword evidence="4" id="KW-1185">Reference proteome</keyword>
<organism evidence="2 5">
    <name type="scientific">Deinococcus wulumuqiensis</name>
    <dbReference type="NCBI Taxonomy" id="980427"/>
    <lineage>
        <taxon>Bacteria</taxon>
        <taxon>Thermotogati</taxon>
        <taxon>Deinococcota</taxon>
        <taxon>Deinococci</taxon>
        <taxon>Deinococcales</taxon>
        <taxon>Deinococcaceae</taxon>
        <taxon>Deinococcus</taxon>
    </lineage>
</organism>
<dbReference type="PANTHER" id="PTHR12526">
    <property type="entry name" value="GLYCOSYLTRANSFERASE"/>
    <property type="match status" value="1"/>
</dbReference>
<dbReference type="EMBL" id="BMLZ01000030">
    <property type="protein sequence ID" value="GGP30546.1"/>
    <property type="molecule type" value="Genomic_DNA"/>
</dbReference>
<evidence type="ECO:0000313" key="4">
    <source>
        <dbReference type="Proteomes" id="UP000630135"/>
    </source>
</evidence>
<dbReference type="GO" id="GO:0016757">
    <property type="term" value="F:glycosyltransferase activity"/>
    <property type="evidence" value="ECO:0007669"/>
    <property type="project" value="InterPro"/>
</dbReference>
<reference evidence="4" key="3">
    <citation type="journal article" date="2019" name="Int. J. Syst. Evol. Microbiol.">
        <title>The Global Catalogue of Microorganisms (GCM) 10K type strain sequencing project: providing services to taxonomists for standard genome sequencing and annotation.</title>
        <authorList>
            <consortium name="The Broad Institute Genomics Platform"/>
            <consortium name="The Broad Institute Genome Sequencing Center for Infectious Disease"/>
            <person name="Wu L."/>
            <person name="Ma J."/>
        </authorList>
    </citation>
    <scope>NUCLEOTIDE SEQUENCE [LARGE SCALE GENOMIC DNA]</scope>
    <source>
        <strain evidence="4">CGMCC 1.8884</strain>
    </source>
</reference>
<reference evidence="2" key="4">
    <citation type="submission" date="2023-08" db="EMBL/GenBank/DDBJ databases">
        <authorList>
            <person name="Sun Q."/>
            <person name="Zhou Y."/>
        </authorList>
    </citation>
    <scope>NUCLEOTIDE SEQUENCE</scope>
    <source>
        <strain evidence="3">CGMCC 1.8884</strain>
        <strain evidence="2">CGMCC 1.8885</strain>
    </source>
</reference>
<accession>A0AAV4KBS0</accession>